<feature type="region of interest" description="Disordered" evidence="1">
    <location>
        <begin position="42"/>
        <end position="90"/>
    </location>
</feature>
<keyword evidence="3" id="KW-1185">Reference proteome</keyword>
<protein>
    <submittedName>
        <fullName evidence="2">Uncharacterized protein</fullName>
    </submittedName>
</protein>
<dbReference type="EMBL" id="FNSV01000005">
    <property type="protein sequence ID" value="SEC56064.1"/>
    <property type="molecule type" value="Genomic_DNA"/>
</dbReference>
<dbReference type="AlphaFoldDB" id="A0A1H4TIX9"/>
<evidence type="ECO:0000313" key="3">
    <source>
        <dbReference type="Proteomes" id="UP000183561"/>
    </source>
</evidence>
<dbReference type="Proteomes" id="UP000183561">
    <property type="component" value="Unassembled WGS sequence"/>
</dbReference>
<organism evidence="2 3">
    <name type="scientific">Rhodococcus koreensis</name>
    <dbReference type="NCBI Taxonomy" id="99653"/>
    <lineage>
        <taxon>Bacteria</taxon>
        <taxon>Bacillati</taxon>
        <taxon>Actinomycetota</taxon>
        <taxon>Actinomycetes</taxon>
        <taxon>Mycobacteriales</taxon>
        <taxon>Nocardiaceae</taxon>
        <taxon>Rhodococcus</taxon>
    </lineage>
</organism>
<gene>
    <name evidence="2" type="ORF">SAMN04490239_4545</name>
</gene>
<evidence type="ECO:0000256" key="1">
    <source>
        <dbReference type="SAM" id="MobiDB-lite"/>
    </source>
</evidence>
<sequence length="90" mass="9539">MVRATMHHAIAAPNPEKPGGGGKFNDALAAFLWPGSNLPAPGCPSSTWQDSQIPFCPRPFGPAELQGENTSDSGGKRMHSLPSLRMNALR</sequence>
<proteinExistence type="predicted"/>
<reference evidence="3" key="1">
    <citation type="submission" date="2016-10" db="EMBL/GenBank/DDBJ databases">
        <authorList>
            <person name="Varghese N."/>
            <person name="Submissions S."/>
        </authorList>
    </citation>
    <scope>NUCLEOTIDE SEQUENCE [LARGE SCALE GENOMIC DNA]</scope>
    <source>
        <strain evidence="3">DSM 44498</strain>
    </source>
</reference>
<feature type="region of interest" description="Disordered" evidence="1">
    <location>
        <begin position="1"/>
        <end position="23"/>
    </location>
</feature>
<accession>A0A1H4TIX9</accession>
<name>A0A1H4TIX9_9NOCA</name>
<evidence type="ECO:0000313" key="2">
    <source>
        <dbReference type="EMBL" id="SEC56064.1"/>
    </source>
</evidence>